<protein>
    <submittedName>
        <fullName evidence="3">Tripartite tricarboxylate transporter TctB family protein</fullName>
    </submittedName>
</protein>
<feature type="transmembrane region" description="Helical" evidence="1">
    <location>
        <begin position="133"/>
        <end position="155"/>
    </location>
</feature>
<feature type="transmembrane region" description="Helical" evidence="1">
    <location>
        <begin position="18"/>
        <end position="40"/>
    </location>
</feature>
<gene>
    <name evidence="3" type="ORF">FPY71_02155</name>
</gene>
<name>A0A5B0E2H7_9HYPH</name>
<reference evidence="3 4" key="1">
    <citation type="submission" date="2019-08" db="EMBL/GenBank/DDBJ databases">
        <title>Aureimonas fodiniaquatilis sp. nov., isolated from a coal mine wastewater.</title>
        <authorList>
            <person name="Kim W."/>
        </authorList>
    </citation>
    <scope>NUCLEOTIDE SEQUENCE [LARGE SCALE GENOMIC DNA]</scope>
    <source>
        <strain evidence="3 4">CAU 1482</strain>
    </source>
</reference>
<feature type="domain" description="DUF1468" evidence="2">
    <location>
        <begin position="22"/>
        <end position="160"/>
    </location>
</feature>
<keyword evidence="1" id="KW-1133">Transmembrane helix</keyword>
<organism evidence="3 4">
    <name type="scientific">Aureimonas fodinaquatilis</name>
    <dbReference type="NCBI Taxonomy" id="2565783"/>
    <lineage>
        <taxon>Bacteria</taxon>
        <taxon>Pseudomonadati</taxon>
        <taxon>Pseudomonadota</taxon>
        <taxon>Alphaproteobacteria</taxon>
        <taxon>Hyphomicrobiales</taxon>
        <taxon>Aurantimonadaceae</taxon>
        <taxon>Aureimonas</taxon>
    </lineage>
</organism>
<dbReference type="RefSeq" id="WP_149297190.1">
    <property type="nucleotide sequence ID" value="NZ_VTWH01000001.1"/>
</dbReference>
<comment type="caution">
    <text evidence="3">The sequence shown here is derived from an EMBL/GenBank/DDBJ whole genome shotgun (WGS) entry which is preliminary data.</text>
</comment>
<feature type="transmembrane region" description="Helical" evidence="1">
    <location>
        <begin position="52"/>
        <end position="74"/>
    </location>
</feature>
<dbReference type="EMBL" id="VTWH01000001">
    <property type="protein sequence ID" value="KAA0971950.1"/>
    <property type="molecule type" value="Genomic_DNA"/>
</dbReference>
<sequence length="165" mass="17493">MALNPTTTDAAAPGRSRVFNYVVAAIMVGVSAIIAHGTFFSGRSRTGVSMPLVFPSVLIVLLIGLAALLVWQTAANKLPPPENAPIPLRGHMRAAIILCITIAYPLAMPIIGFPLATAAALTAFSLALGERRYWLIALYAIGFAAALYAIFIMALRVPLPLGFFE</sequence>
<keyword evidence="1" id="KW-0812">Transmembrane</keyword>
<keyword evidence="4" id="KW-1185">Reference proteome</keyword>
<keyword evidence="1" id="KW-0472">Membrane</keyword>
<dbReference type="Pfam" id="PF07331">
    <property type="entry name" value="TctB"/>
    <property type="match status" value="1"/>
</dbReference>
<dbReference type="InterPro" id="IPR009936">
    <property type="entry name" value="DUF1468"/>
</dbReference>
<evidence type="ECO:0000256" key="1">
    <source>
        <dbReference type="SAM" id="Phobius"/>
    </source>
</evidence>
<dbReference type="AlphaFoldDB" id="A0A5B0E2H7"/>
<accession>A0A5B0E2H7</accession>
<evidence type="ECO:0000313" key="3">
    <source>
        <dbReference type="EMBL" id="KAA0971950.1"/>
    </source>
</evidence>
<dbReference type="Proteomes" id="UP000324738">
    <property type="component" value="Unassembled WGS sequence"/>
</dbReference>
<evidence type="ECO:0000259" key="2">
    <source>
        <dbReference type="Pfam" id="PF07331"/>
    </source>
</evidence>
<evidence type="ECO:0000313" key="4">
    <source>
        <dbReference type="Proteomes" id="UP000324738"/>
    </source>
</evidence>
<proteinExistence type="predicted"/>
<feature type="transmembrane region" description="Helical" evidence="1">
    <location>
        <begin position="94"/>
        <end position="121"/>
    </location>
</feature>